<proteinExistence type="predicted"/>
<protein>
    <submittedName>
        <fullName evidence="1">Uncharacterized protein</fullName>
    </submittedName>
</protein>
<sequence>MHGQSSWCWVVRKEVWTQRAGSIAGCAARRMSRSAWPPDAAGGQNAPDRHTISSAVLLDWHQV</sequence>
<reference evidence="1 2" key="1">
    <citation type="submission" date="2017-04" db="EMBL/GenBank/DDBJ databases">
        <authorList>
            <person name="Afonso C.L."/>
            <person name="Miller P.J."/>
            <person name="Scott M.A."/>
            <person name="Spackman E."/>
            <person name="Goraichik I."/>
            <person name="Dimitrov K.M."/>
            <person name="Suarez D.L."/>
            <person name="Swayne D.E."/>
        </authorList>
    </citation>
    <scope>NUCLEOTIDE SEQUENCE [LARGE SCALE GENOMIC DNA]</scope>
    <source>
        <strain evidence="1">LMG 28154</strain>
    </source>
</reference>
<name>A0A238HAG7_9BURK</name>
<organism evidence="1 2">
    <name type="scientific">Burkholderia singularis</name>
    <dbReference type="NCBI Taxonomy" id="1503053"/>
    <lineage>
        <taxon>Bacteria</taxon>
        <taxon>Pseudomonadati</taxon>
        <taxon>Pseudomonadota</taxon>
        <taxon>Betaproteobacteria</taxon>
        <taxon>Burkholderiales</taxon>
        <taxon>Burkholderiaceae</taxon>
        <taxon>Burkholderia</taxon>
        <taxon>pseudomallei group</taxon>
    </lineage>
</organism>
<dbReference type="AlphaFoldDB" id="A0A238HAG7"/>
<evidence type="ECO:0000313" key="1">
    <source>
        <dbReference type="EMBL" id="SMG02359.1"/>
    </source>
</evidence>
<dbReference type="EMBL" id="FXAN01000096">
    <property type="protein sequence ID" value="SMG02359.1"/>
    <property type="molecule type" value="Genomic_DNA"/>
</dbReference>
<accession>A0A238HAG7</accession>
<evidence type="ECO:0000313" key="2">
    <source>
        <dbReference type="Proteomes" id="UP000198460"/>
    </source>
</evidence>
<gene>
    <name evidence="1" type="ORF">BSIN_5001</name>
</gene>
<dbReference type="Proteomes" id="UP000198460">
    <property type="component" value="Unassembled WGS sequence"/>
</dbReference>